<sequence length="313" mass="35966">MVKVIGHEEEKRLIRRILDKGYKSYSLLFEGKKCIGKKLIALQTARTFLCEKGYGFGCNECKSCKLVNNTIQNIYENKDLPSHPDLKIIIPENSKEIKIDQVRQISEFFKLKSEKGKVVIIDDADKMNIQAMNALLKTLEEPPDNTMIILIAENQNNLLPTIISRTLKVRFKTLSKKEIFDILVLKGMEEEKAKKIALISDGNLCIANSIINNEYIYKYAVDLYNLIVKIKQIHPEGIITLVENIEKLEIENIYNILELLSIFVHKSMLKGEITVSFYDNFIKELNKLRKAVEKGVKKNLAFEAFYFNLKTGA</sequence>
<dbReference type="Gene3D" id="3.40.50.300">
    <property type="entry name" value="P-loop containing nucleotide triphosphate hydrolases"/>
    <property type="match status" value="1"/>
</dbReference>
<dbReference type="InterPro" id="IPR027417">
    <property type="entry name" value="P-loop_NTPase"/>
</dbReference>
<gene>
    <name evidence="1" type="ORF">CLV39_1624</name>
</gene>
<dbReference type="GO" id="GO:0006261">
    <property type="term" value="P:DNA-templated DNA replication"/>
    <property type="evidence" value="ECO:0007669"/>
    <property type="project" value="TreeGrafter"/>
</dbReference>
<dbReference type="RefSeq" id="WP_121923718.1">
    <property type="nucleotide sequence ID" value="NZ_REFO01000016.1"/>
</dbReference>
<proteinExistence type="predicted"/>
<reference evidence="1 2" key="1">
    <citation type="submission" date="2018-10" db="EMBL/GenBank/DDBJ databases">
        <title>Genomic Encyclopedia of Archaeal and Bacterial Type Strains, Phase II (KMG-II): from individual species to whole genera.</title>
        <authorList>
            <person name="Goeker M."/>
        </authorList>
    </citation>
    <scope>NUCLEOTIDE SEQUENCE [LARGE SCALE GENOMIC DNA]</scope>
    <source>
        <strain evidence="1 2">VM1</strain>
    </source>
</reference>
<protein>
    <submittedName>
        <fullName evidence="1">DNA polymerase-3 subunit delta</fullName>
    </submittedName>
</protein>
<dbReference type="EMBL" id="REFO01000016">
    <property type="protein sequence ID" value="RMA92570.1"/>
    <property type="molecule type" value="Genomic_DNA"/>
</dbReference>
<comment type="caution">
    <text evidence="1">The sequence shown here is derived from an EMBL/GenBank/DDBJ whole genome shotgun (WGS) entry which is preliminary data.</text>
</comment>
<dbReference type="SUPFAM" id="SSF52540">
    <property type="entry name" value="P-loop containing nucleoside triphosphate hydrolases"/>
    <property type="match status" value="1"/>
</dbReference>
<dbReference type="Pfam" id="PF13177">
    <property type="entry name" value="DNA_pol3_delta2"/>
    <property type="match status" value="1"/>
</dbReference>
<dbReference type="PANTHER" id="PTHR11669">
    <property type="entry name" value="REPLICATION FACTOR C / DNA POLYMERASE III GAMMA-TAU SUBUNIT"/>
    <property type="match status" value="1"/>
</dbReference>
<name>A0A3M0B596_9AQUI</name>
<dbReference type="InterPro" id="IPR050238">
    <property type="entry name" value="DNA_Rep/Repair_Clamp_Loader"/>
</dbReference>
<dbReference type="Proteomes" id="UP000280842">
    <property type="component" value="Unassembled WGS sequence"/>
</dbReference>
<evidence type="ECO:0000313" key="1">
    <source>
        <dbReference type="EMBL" id="RMA92570.1"/>
    </source>
</evidence>
<dbReference type="OrthoDB" id="9810148at2"/>
<evidence type="ECO:0000313" key="2">
    <source>
        <dbReference type="Proteomes" id="UP000280842"/>
    </source>
</evidence>
<keyword evidence="2" id="KW-1185">Reference proteome</keyword>
<dbReference type="AlphaFoldDB" id="A0A3M0B596"/>
<organism evidence="1 2">
    <name type="scientific">Hydrogenothermus marinus</name>
    <dbReference type="NCBI Taxonomy" id="133270"/>
    <lineage>
        <taxon>Bacteria</taxon>
        <taxon>Pseudomonadati</taxon>
        <taxon>Aquificota</taxon>
        <taxon>Aquificia</taxon>
        <taxon>Aquificales</taxon>
        <taxon>Hydrogenothermaceae</taxon>
        <taxon>Hydrogenothermus</taxon>
    </lineage>
</organism>
<accession>A0A3M0B596</accession>
<dbReference type="PANTHER" id="PTHR11669:SF8">
    <property type="entry name" value="DNA POLYMERASE III SUBUNIT DELTA"/>
    <property type="match status" value="1"/>
</dbReference>